<organism evidence="1 2">
    <name type="scientific">Adineta ricciae</name>
    <name type="common">Rotifer</name>
    <dbReference type="NCBI Taxonomy" id="249248"/>
    <lineage>
        <taxon>Eukaryota</taxon>
        <taxon>Metazoa</taxon>
        <taxon>Spiralia</taxon>
        <taxon>Gnathifera</taxon>
        <taxon>Rotifera</taxon>
        <taxon>Eurotatoria</taxon>
        <taxon>Bdelloidea</taxon>
        <taxon>Adinetida</taxon>
        <taxon>Adinetidae</taxon>
        <taxon>Adineta</taxon>
    </lineage>
</organism>
<reference evidence="1" key="1">
    <citation type="submission" date="2021-02" db="EMBL/GenBank/DDBJ databases">
        <authorList>
            <person name="Nowell W R."/>
        </authorList>
    </citation>
    <scope>NUCLEOTIDE SEQUENCE</scope>
</reference>
<accession>A0A815DCP9</accession>
<evidence type="ECO:0000313" key="1">
    <source>
        <dbReference type="EMBL" id="CAF1295260.1"/>
    </source>
</evidence>
<comment type="caution">
    <text evidence="1">The sequence shown here is derived from an EMBL/GenBank/DDBJ whole genome shotgun (WGS) entry which is preliminary data.</text>
</comment>
<protein>
    <submittedName>
        <fullName evidence="1">Uncharacterized protein</fullName>
    </submittedName>
</protein>
<sequence>MPNINDLLLDVYHDRDFSGAFHDIPFNSNQVPEVDNIMLDLSSPFQFDDTNTETEIGNCIAELNQVEIDDFDNILQLIENAPLVGDCDANQPLAITHNPPVPQQAYGSENGIMYQMHPTLLDFITGNVSISQQPKANNRSRYECDGRRYLPDSRYHPMTVRLPNLRSIIIQQNQTLGIVMTITTGDNNPMNQSMVHSHDIMCHGKGVEKIGHGCLFIPLVHADIDALEKRFPRVSILYKKYDDYTFNLIPFDANTMFGPQEKYTVPNEPNMDNVPKGKRFKTEYNLSFYKFVFHLAMKQDQVVYISNNTCETNLIDETIILTKPKKRLASESVASVFSDDEVSSNSQISNSPKRLRSSTSGLPVIRVRSRSITATKYIHSVNSLLLGDENSQNKTFNIHRCSE</sequence>
<name>A0A815DCP9_ADIRI</name>
<dbReference type="AlphaFoldDB" id="A0A815DCP9"/>
<evidence type="ECO:0000313" key="2">
    <source>
        <dbReference type="Proteomes" id="UP000663852"/>
    </source>
</evidence>
<gene>
    <name evidence="1" type="ORF">EDS130_LOCUS30305</name>
</gene>
<proteinExistence type="predicted"/>
<dbReference type="Proteomes" id="UP000663852">
    <property type="component" value="Unassembled WGS sequence"/>
</dbReference>
<dbReference type="EMBL" id="CAJNOJ010000211">
    <property type="protein sequence ID" value="CAF1295260.1"/>
    <property type="molecule type" value="Genomic_DNA"/>
</dbReference>
<dbReference type="OrthoDB" id="10040963at2759"/>